<feature type="domain" description="SHSP" evidence="4">
    <location>
        <begin position="15"/>
        <end position="127"/>
    </location>
</feature>
<name>A0A1F8CUI1_9BACT</name>
<dbReference type="SUPFAM" id="SSF49764">
    <property type="entry name" value="HSP20-like chaperones"/>
    <property type="match status" value="1"/>
</dbReference>
<evidence type="ECO:0000256" key="3">
    <source>
        <dbReference type="RuleBase" id="RU003616"/>
    </source>
</evidence>
<evidence type="ECO:0000313" key="5">
    <source>
        <dbReference type="EMBL" id="OGM79970.1"/>
    </source>
</evidence>
<organism evidence="5 6">
    <name type="scientific">Candidatus Woesebacteria bacterium RIFOXYB1_FULL_38_16</name>
    <dbReference type="NCBI Taxonomy" id="1802538"/>
    <lineage>
        <taxon>Bacteria</taxon>
        <taxon>Candidatus Woeseibacteriota</taxon>
    </lineage>
</organism>
<evidence type="ECO:0000313" key="6">
    <source>
        <dbReference type="Proteomes" id="UP000178999"/>
    </source>
</evidence>
<dbReference type="InterPro" id="IPR044587">
    <property type="entry name" value="HSP21-like"/>
</dbReference>
<dbReference type="Proteomes" id="UP000178999">
    <property type="component" value="Unassembled WGS sequence"/>
</dbReference>
<dbReference type="InterPro" id="IPR002068">
    <property type="entry name" value="A-crystallin/Hsp20_dom"/>
</dbReference>
<comment type="similarity">
    <text evidence="2 3">Belongs to the small heat shock protein (HSP20) family.</text>
</comment>
<accession>A0A1F8CUI1</accession>
<dbReference type="PANTHER" id="PTHR46733">
    <property type="entry name" value="26.5 KDA HEAT SHOCK PROTEIN, MITOCHONDRIAL"/>
    <property type="match status" value="1"/>
</dbReference>
<dbReference type="GO" id="GO:0009408">
    <property type="term" value="P:response to heat"/>
    <property type="evidence" value="ECO:0007669"/>
    <property type="project" value="InterPro"/>
</dbReference>
<evidence type="ECO:0000259" key="4">
    <source>
        <dbReference type="PROSITE" id="PS01031"/>
    </source>
</evidence>
<proteinExistence type="inferred from homology"/>
<dbReference type="InterPro" id="IPR008978">
    <property type="entry name" value="HSP20-like_chaperone"/>
</dbReference>
<reference evidence="5 6" key="1">
    <citation type="journal article" date="2016" name="Nat. Commun.">
        <title>Thousands of microbial genomes shed light on interconnected biogeochemical processes in an aquifer system.</title>
        <authorList>
            <person name="Anantharaman K."/>
            <person name="Brown C.T."/>
            <person name="Hug L.A."/>
            <person name="Sharon I."/>
            <person name="Castelle C.J."/>
            <person name="Probst A.J."/>
            <person name="Thomas B.C."/>
            <person name="Singh A."/>
            <person name="Wilkins M.J."/>
            <person name="Karaoz U."/>
            <person name="Brodie E.L."/>
            <person name="Williams K.H."/>
            <person name="Hubbard S.S."/>
            <person name="Banfield J.F."/>
        </authorList>
    </citation>
    <scope>NUCLEOTIDE SEQUENCE [LARGE SCALE GENOMIC DNA]</scope>
</reference>
<protein>
    <recommendedName>
        <fullName evidence="4">SHSP domain-containing protein</fullName>
    </recommendedName>
</protein>
<dbReference type="EMBL" id="MGHY01000005">
    <property type="protein sequence ID" value="OGM79970.1"/>
    <property type="molecule type" value="Genomic_DNA"/>
</dbReference>
<dbReference type="CDD" id="cd06464">
    <property type="entry name" value="ACD_sHsps-like"/>
    <property type="match status" value="1"/>
</dbReference>
<dbReference type="STRING" id="1802538.A2382_04765"/>
<dbReference type="PROSITE" id="PS01031">
    <property type="entry name" value="SHSP"/>
    <property type="match status" value="1"/>
</dbReference>
<dbReference type="Gene3D" id="2.60.40.790">
    <property type="match status" value="1"/>
</dbReference>
<keyword evidence="1" id="KW-0346">Stress response</keyword>
<dbReference type="Pfam" id="PF00011">
    <property type="entry name" value="HSP20"/>
    <property type="match status" value="1"/>
</dbReference>
<dbReference type="AlphaFoldDB" id="A0A1F8CUI1"/>
<evidence type="ECO:0000256" key="1">
    <source>
        <dbReference type="ARBA" id="ARBA00023016"/>
    </source>
</evidence>
<comment type="caution">
    <text evidence="5">The sequence shown here is derived from an EMBL/GenBank/DDBJ whole genome shotgun (WGS) entry which is preliminary data.</text>
</comment>
<sequence>MSFITKYDPIFRLPKLLEEFEEPFNQRCLKIRETENSIIVEAVVAGVPAKAVDIHIEDGVLTIKAKVKEEEKDKNEYKSSSYQYYYTTALSGGAWDRAEAEVENGVVNIVIPKAEIARPRKIEVKQKKD</sequence>
<evidence type="ECO:0000256" key="2">
    <source>
        <dbReference type="PROSITE-ProRule" id="PRU00285"/>
    </source>
</evidence>
<dbReference type="PANTHER" id="PTHR46733:SF4">
    <property type="entry name" value="HEAT SHOCK PROTEIN 21, CHLOROPLASTIC"/>
    <property type="match status" value="1"/>
</dbReference>
<gene>
    <name evidence="5" type="ORF">A2382_04765</name>
</gene>